<dbReference type="SUPFAM" id="SSF52058">
    <property type="entry name" value="L domain-like"/>
    <property type="match status" value="1"/>
</dbReference>
<sequence length="2089" mass="236357">MAMVLDAFASYLQGMLTEMAADAIHLLLGVSVEIDKMSDKLGDLKNFLADADRRNITDKSVQGWVTELKRAMYDATDILDLCQLQVMERGESTVDAGCCNPFLFCIRNPFHAHDMGTRIKALNERLDSIGKRSATFKFIDLGSYEDRGRNMHASRHGNPNRETSGELDQLGVVGEKIEEDTRALVDKILQTREGVTNNIMVFAIVGVGGIGKTTLAQNVFNNQSIQSEFDKMIWLSINQNFDQTELLRTAITHAGGDHCGEKVLSVLQPILTKALKGKKFFLVMDDLWSHGSWEGVLQTPLVNAAASGSRVLITTRDEAVARGMTATWPHHYIDTLSPDDAWSLLKKQVVLSGERDEYDVNILKDIGLKIIQKCGGLPLAIKVMGGLLRQREMHRRDWEQVLDNSDWSTSKMPEDLNNAVYLSYQDMPPELKQCFLYYSLLPKSRGFNVDQVVAMWIGEGFIPGNSNHLEETGRNYYEGLLSRNLIQLDELDDFLFHQKFCSMHDVVRSFGQYMARDEALVAQDGEIDILDKLNSKKFLRLSIQLETDEVQSDDLDWVSLREQQQSMRTLISTVPIKMKPGDSLVTSSSLRTLYIDSEDVALVESLHQLKHLRYLNLISGKWNQANTGISALPEDIGKMIFLQYLGINNCKNLVSLPDSIVKLGHLRYVNLPEKVSMIPRGFRGLTNMRILCGFPALVDGDWCSLDELGPLSQLRFLRLVKLENASSAANASLSEKKHLTNLLLHCTPREKLNEDEQQRIEKVFNELCPPSSVENLDIYDYFGKKLPSWMMSTPRVPLNNLKSLLLCHLACCTQLPDGLCHLPCLQVLEVVRAPCIKRVGNEFLHTSQATAVPFPRLQKMLLNGMMELEEWEWEEKVQAMPRLEELLLWNCKLRRVPPGLASNARALRKLSIEDVKQLSYLENFPSAVELTVDECPDLERITNLPKLQKLTITRCRKLKSVNDVPALQRLVLQDDEMETVPGYLRDVNPRHFELRCSLTLLTSIAAGESGPEFAKFRHVDHVKARRLYTSDFYVLYTRGPCSFDTNVNPSFLSRGTLPIFEDAQRLESALKMPRRAFDYVCNLLKENSWQHANKYTFPDGRYLCLEDGVAVALIVLNSGETPATVGSSVALNESTVSQVTESFVVAMDTPGWPGTTEMEKIKYKFDKIRGLPNCCGVVHAARIPFGSQNSDREKKNEDLLMQVVVDSDMRFIDVHLGSPDNMKESSISHDSNLFKRCEKGTRLNGSKLNLSDGRQVGEYVIGDAGYPLLPWLLTPYHPENDLSDYQVEFNRRHSEAMAVVPRSALERLKDTWKFLHGRGWHPEDQYVLRNAIQTCCKLHTIVIEMECKAGTTSYGAGSKEVRQLADEDAAMARDILSQHLTSKPLESGGTLAIFEDAQRLESVLKMPRTTFDYVCSLLKESSLEIMNSYFFFDMRSFSLEERVAIALIMLNSGDPPATVGCYIGVNEATVSLVTRTFAGVMLERALEHLWWPGSTEIDKIKYKFDKIHGLPNCCGVVHTVHITSGSHNKDHEVNDDMLMQAVVDTDMRFINTWLTSPDSMKQSSILHDSELFTECEKGTGLNGSKLNLPDGLQVGEYIIGDAGYPLLPWLLTPYELENELSDSQVEFNRRHLEATTIVPRAVTRLKDTWKFLHGGAWRPQNHHWAIYACFVLHNIVIHMECKAGTTSYNSQHVRRLADEDAVVARDILSQHLTRKPLESGGTLTIFEDAQRLESVLKMPRRTFDYICSLLKESSLEIMNNYFFFDMRFFSLEERVAIALIMLNSGDPPATVGSFLGVNESTVSLVTKSFVDAMYERAKYHVYWPQSDEREKMKSKFAKIHGLPNCCGVLHTTHVSPASRSWDHQDKDSILFQGVVGPDMRFTSILVGLQAGNTNQLSFLHDSMLFKECEKGAWLNGNKLKVSSEEVGEYVIGDAGYPLLPWLLTPYELQNDLPDISSYQAEFNRRHSSARNITLKAMARFESTWKIMHSEWRPDNPREMTRAINVCCRLHNIVIGMEEGARMPSEQEVNYSDDQVRQLADEDAVRMRDILSQHLLTSISSQSEEEQQEIFASSGSGYRAKCEAREENWC</sequence>
<reference evidence="20" key="3">
    <citation type="submission" date="2018-08" db="UniProtKB">
        <authorList>
            <consortium name="EnsemblPlants"/>
        </authorList>
    </citation>
    <scope>IDENTIFICATION</scope>
    <source>
        <strain evidence="20">cv. Bd21</strain>
    </source>
</reference>
<comment type="similarity">
    <text evidence="4">Belongs to the disease resistance NB-LRR family.</text>
</comment>
<dbReference type="Pfam" id="PF13359">
    <property type="entry name" value="DDE_Tnp_4"/>
    <property type="match status" value="3"/>
</dbReference>
<keyword evidence="11" id="KW-0611">Plant defense</keyword>
<dbReference type="Pfam" id="PF18052">
    <property type="entry name" value="Rx_N"/>
    <property type="match status" value="1"/>
</dbReference>
<evidence type="ECO:0000313" key="19">
    <source>
        <dbReference type="EMBL" id="KQJ87095.1"/>
    </source>
</evidence>
<keyword evidence="6" id="KW-0540">Nuclease</keyword>
<dbReference type="PANTHER" id="PTHR22930">
    <property type="match status" value="1"/>
</dbReference>
<reference evidence="19 20" key="1">
    <citation type="journal article" date="2010" name="Nature">
        <title>Genome sequencing and analysis of the model grass Brachypodium distachyon.</title>
        <authorList>
            <consortium name="International Brachypodium Initiative"/>
        </authorList>
    </citation>
    <scope>NUCLEOTIDE SEQUENCE [LARGE SCALE GENOMIC DNA]</scope>
    <source>
        <strain evidence="19">Bd21</strain>
        <strain evidence="20">cv. Bd21</strain>
    </source>
</reference>
<reference evidence="19" key="2">
    <citation type="submission" date="2017-06" db="EMBL/GenBank/DDBJ databases">
        <title>WGS assembly of Brachypodium distachyon.</title>
        <authorList>
            <consortium name="The International Brachypodium Initiative"/>
            <person name="Lucas S."/>
            <person name="Harmon-Smith M."/>
            <person name="Lail K."/>
            <person name="Tice H."/>
            <person name="Grimwood J."/>
            <person name="Bruce D."/>
            <person name="Barry K."/>
            <person name="Shu S."/>
            <person name="Lindquist E."/>
            <person name="Wang M."/>
            <person name="Pitluck S."/>
            <person name="Vogel J.P."/>
            <person name="Garvin D.F."/>
            <person name="Mockler T.C."/>
            <person name="Schmutz J."/>
            <person name="Rokhsar D."/>
            <person name="Bevan M.W."/>
        </authorList>
    </citation>
    <scope>NUCLEOTIDE SEQUENCE</scope>
    <source>
        <strain evidence="19">Bd21</strain>
    </source>
</reference>
<dbReference type="GO" id="GO:0004518">
    <property type="term" value="F:nuclease activity"/>
    <property type="evidence" value="ECO:0007669"/>
    <property type="project" value="UniProtKB-KW"/>
</dbReference>
<evidence type="ECO:0000259" key="17">
    <source>
        <dbReference type="Pfam" id="PF23559"/>
    </source>
</evidence>
<dbReference type="InterPro" id="IPR027417">
    <property type="entry name" value="P-loop_NTPase"/>
</dbReference>
<feature type="domain" description="Disease resistance N-terminal" evidence="16">
    <location>
        <begin position="10"/>
        <end position="90"/>
    </location>
</feature>
<dbReference type="Gene3D" id="1.10.10.10">
    <property type="entry name" value="Winged helix-like DNA-binding domain superfamily/Winged helix DNA-binding domain"/>
    <property type="match status" value="1"/>
</dbReference>
<dbReference type="ExpressionAtlas" id="A0A0Q3EH66">
    <property type="expression patterns" value="baseline and differential"/>
</dbReference>
<dbReference type="InterPro" id="IPR042197">
    <property type="entry name" value="Apaf_helical"/>
</dbReference>
<dbReference type="RefSeq" id="XP_014757933.1">
    <property type="nucleotide sequence ID" value="XM_014902447.2"/>
</dbReference>
<keyword evidence="21" id="KW-1185">Reference proteome</keyword>
<dbReference type="OrthoDB" id="2668416at2759"/>
<evidence type="ECO:0000256" key="7">
    <source>
        <dbReference type="ARBA" id="ARBA00022723"/>
    </source>
</evidence>
<dbReference type="GO" id="GO:0002758">
    <property type="term" value="P:innate immune response-activating signaling pathway"/>
    <property type="evidence" value="ECO:0007669"/>
    <property type="project" value="UniProtKB-ARBA"/>
</dbReference>
<dbReference type="GO" id="GO:0043531">
    <property type="term" value="F:ADP binding"/>
    <property type="evidence" value="ECO:0007669"/>
    <property type="project" value="InterPro"/>
</dbReference>
<dbReference type="InterPro" id="IPR055414">
    <property type="entry name" value="LRR_R13L4/SHOC2-like"/>
</dbReference>
<keyword evidence="13" id="KW-0539">Nucleus</keyword>
<dbReference type="FunFam" id="1.10.10.10:FF:000322">
    <property type="entry name" value="Probable disease resistance protein At1g63360"/>
    <property type="match status" value="1"/>
</dbReference>
<dbReference type="Pfam" id="PF00931">
    <property type="entry name" value="NB-ARC"/>
    <property type="match status" value="1"/>
</dbReference>
<dbReference type="Pfam" id="PF23559">
    <property type="entry name" value="WHD_DRP"/>
    <property type="match status" value="1"/>
</dbReference>
<protein>
    <recommendedName>
        <fullName evidence="22">DDE Tnp4 domain-containing protein</fullName>
    </recommendedName>
</protein>
<evidence type="ECO:0000256" key="1">
    <source>
        <dbReference type="ARBA" id="ARBA00001968"/>
    </source>
</evidence>
<dbReference type="Gene3D" id="3.40.50.300">
    <property type="entry name" value="P-loop containing nucleotide triphosphate hydrolases"/>
    <property type="match status" value="1"/>
</dbReference>
<keyword evidence="5" id="KW-0433">Leucine-rich repeat</keyword>
<dbReference type="RefSeq" id="XP_014757932.1">
    <property type="nucleotide sequence ID" value="XM_014902446.2"/>
</dbReference>
<evidence type="ECO:0000313" key="20">
    <source>
        <dbReference type="EnsemblPlants" id="KQJ87095"/>
    </source>
</evidence>
<dbReference type="InterPro" id="IPR032675">
    <property type="entry name" value="LRR_dom_sf"/>
</dbReference>
<dbReference type="Gene3D" id="1.20.5.4130">
    <property type="match status" value="1"/>
</dbReference>
<evidence type="ECO:0000256" key="8">
    <source>
        <dbReference type="ARBA" id="ARBA00022737"/>
    </source>
</evidence>
<keyword evidence="7" id="KW-0479">Metal-binding</keyword>
<feature type="domain" description="Disease resistance R13L4/SHOC-2-like LRR" evidence="18">
    <location>
        <begin position="590"/>
        <end position="897"/>
    </location>
</feature>
<dbReference type="Pfam" id="PF23598">
    <property type="entry name" value="LRR_14"/>
    <property type="match status" value="1"/>
</dbReference>
<dbReference type="GO" id="GO:0016787">
    <property type="term" value="F:hydrolase activity"/>
    <property type="evidence" value="ECO:0007669"/>
    <property type="project" value="UniProtKB-KW"/>
</dbReference>
<dbReference type="InterPro" id="IPR045249">
    <property type="entry name" value="HARBI1-like"/>
</dbReference>
<evidence type="ECO:0008006" key="22">
    <source>
        <dbReference type="Google" id="ProtNLM"/>
    </source>
</evidence>
<dbReference type="InterPro" id="IPR027806">
    <property type="entry name" value="HARBI1_dom"/>
</dbReference>
<evidence type="ECO:0000256" key="6">
    <source>
        <dbReference type="ARBA" id="ARBA00022722"/>
    </source>
</evidence>
<dbReference type="GeneID" id="100824418"/>
<evidence type="ECO:0000259" key="18">
    <source>
        <dbReference type="Pfam" id="PF23598"/>
    </source>
</evidence>
<evidence type="ECO:0000256" key="2">
    <source>
        <dbReference type="ARBA" id="ARBA00004123"/>
    </source>
</evidence>
<dbReference type="InterPro" id="IPR002182">
    <property type="entry name" value="NB-ARC"/>
</dbReference>
<dbReference type="GO" id="GO:0009626">
    <property type="term" value="P:plant-type hypersensitive response"/>
    <property type="evidence" value="ECO:0007669"/>
    <property type="project" value="UniProtKB-ARBA"/>
</dbReference>
<dbReference type="CDD" id="cd14798">
    <property type="entry name" value="RX-CC_like"/>
    <property type="match status" value="1"/>
</dbReference>
<dbReference type="InterPro" id="IPR041118">
    <property type="entry name" value="Rx_N"/>
</dbReference>
<dbReference type="RefSeq" id="XP_014757931.1">
    <property type="nucleotide sequence ID" value="XM_014902445.2"/>
</dbReference>
<dbReference type="EMBL" id="CM000883">
    <property type="protein sequence ID" value="KQJ87095.1"/>
    <property type="molecule type" value="Genomic_DNA"/>
</dbReference>
<dbReference type="KEGG" id="bdi:100824418"/>
<evidence type="ECO:0000256" key="5">
    <source>
        <dbReference type="ARBA" id="ARBA00022614"/>
    </source>
</evidence>
<evidence type="ECO:0000259" key="15">
    <source>
        <dbReference type="Pfam" id="PF13359"/>
    </source>
</evidence>
<dbReference type="InterPro" id="IPR038005">
    <property type="entry name" value="RX-like_CC"/>
</dbReference>
<evidence type="ECO:0000256" key="11">
    <source>
        <dbReference type="ARBA" id="ARBA00022821"/>
    </source>
</evidence>
<dbReference type="PANTHER" id="PTHR22930:SF174">
    <property type="entry name" value="DDE TNP4 DOMAIN-CONTAINING PROTEIN"/>
    <property type="match status" value="1"/>
</dbReference>
<gene>
    <name evidence="20" type="primary">LOC100824418</name>
    <name evidence="19" type="ORF">BRADI_4g09312v3</name>
</gene>
<keyword evidence="12" id="KW-0175">Coiled coil</keyword>
<feature type="domain" description="Disease resistance protein winged helix" evidence="17">
    <location>
        <begin position="442"/>
        <end position="508"/>
    </location>
</feature>
<dbReference type="GO" id="GO:0005634">
    <property type="term" value="C:nucleus"/>
    <property type="evidence" value="ECO:0007669"/>
    <property type="project" value="UniProtKB-SubCell"/>
</dbReference>
<evidence type="ECO:0000256" key="13">
    <source>
        <dbReference type="ARBA" id="ARBA00023242"/>
    </source>
</evidence>
<comment type="similarity">
    <text evidence="3">Belongs to the HARBI1 family.</text>
</comment>
<dbReference type="SUPFAM" id="SSF52540">
    <property type="entry name" value="P-loop containing nucleoside triphosphate hydrolases"/>
    <property type="match status" value="1"/>
</dbReference>
<evidence type="ECO:0000256" key="9">
    <source>
        <dbReference type="ARBA" id="ARBA00022741"/>
    </source>
</evidence>
<evidence type="ECO:0000256" key="4">
    <source>
        <dbReference type="ARBA" id="ARBA00008894"/>
    </source>
</evidence>
<dbReference type="PRINTS" id="PR00364">
    <property type="entry name" value="DISEASERSIST"/>
</dbReference>
<dbReference type="Gramene" id="KQJ87095">
    <property type="protein sequence ID" value="KQJ87095"/>
    <property type="gene ID" value="BRADI_4g09312v3"/>
</dbReference>
<feature type="domain" description="DDE Tnp4" evidence="15">
    <location>
        <begin position="1194"/>
        <end position="1339"/>
    </location>
</feature>
<keyword evidence="10" id="KW-0378">Hydrolase</keyword>
<dbReference type="Proteomes" id="UP000008810">
    <property type="component" value="Chromosome 4"/>
</dbReference>
<keyword evidence="9" id="KW-0547">Nucleotide-binding</keyword>
<dbReference type="Gene3D" id="1.10.8.430">
    <property type="entry name" value="Helical domain of apoptotic protease-activating factors"/>
    <property type="match status" value="1"/>
</dbReference>
<dbReference type="RefSeq" id="XP_003575633.1">
    <property type="nucleotide sequence ID" value="XM_003575585.4"/>
</dbReference>
<feature type="domain" description="DDE Tnp4" evidence="15">
    <location>
        <begin position="1537"/>
        <end position="1674"/>
    </location>
</feature>
<proteinExistence type="inferred from homology"/>
<evidence type="ECO:0000256" key="3">
    <source>
        <dbReference type="ARBA" id="ARBA00006958"/>
    </source>
</evidence>
<accession>A0A0Q3EH66</accession>
<dbReference type="InterPro" id="IPR058922">
    <property type="entry name" value="WHD_DRP"/>
</dbReference>
<keyword evidence="8" id="KW-0677">Repeat</keyword>
<evidence type="ECO:0000259" key="16">
    <source>
        <dbReference type="Pfam" id="PF18052"/>
    </source>
</evidence>
<comment type="subcellular location">
    <subcellularLocation>
        <location evidence="2">Nucleus</location>
    </subcellularLocation>
</comment>
<comment type="cofactor">
    <cofactor evidence="1">
        <name>a divalent metal cation</name>
        <dbReference type="ChEBI" id="CHEBI:60240"/>
    </cofactor>
</comment>
<dbReference type="Gene3D" id="3.80.10.10">
    <property type="entry name" value="Ribonuclease Inhibitor"/>
    <property type="match status" value="2"/>
</dbReference>
<organism evidence="19">
    <name type="scientific">Brachypodium distachyon</name>
    <name type="common">Purple false brome</name>
    <name type="synonym">Trachynia distachya</name>
    <dbReference type="NCBI Taxonomy" id="15368"/>
    <lineage>
        <taxon>Eukaryota</taxon>
        <taxon>Viridiplantae</taxon>
        <taxon>Streptophyta</taxon>
        <taxon>Embryophyta</taxon>
        <taxon>Tracheophyta</taxon>
        <taxon>Spermatophyta</taxon>
        <taxon>Magnoliopsida</taxon>
        <taxon>Liliopsida</taxon>
        <taxon>Poales</taxon>
        <taxon>Poaceae</taxon>
        <taxon>BOP clade</taxon>
        <taxon>Pooideae</taxon>
        <taxon>Stipodae</taxon>
        <taxon>Brachypodieae</taxon>
        <taxon>Brachypodium</taxon>
    </lineage>
</organism>
<name>A0A0Q3EH66_BRADI</name>
<evidence type="ECO:0000256" key="12">
    <source>
        <dbReference type="ARBA" id="ARBA00023054"/>
    </source>
</evidence>
<dbReference type="EnsemblPlants" id="KQJ87095">
    <property type="protein sequence ID" value="KQJ87095"/>
    <property type="gene ID" value="BRADI_4g09312v3"/>
</dbReference>
<evidence type="ECO:0000256" key="10">
    <source>
        <dbReference type="ARBA" id="ARBA00022801"/>
    </source>
</evidence>
<feature type="domain" description="DDE Tnp4" evidence="15">
    <location>
        <begin position="1864"/>
        <end position="2011"/>
    </location>
</feature>
<dbReference type="GO" id="GO:0042742">
    <property type="term" value="P:defense response to bacterium"/>
    <property type="evidence" value="ECO:0007669"/>
    <property type="project" value="UniProtKB-ARBA"/>
</dbReference>
<dbReference type="GO" id="GO:0046872">
    <property type="term" value="F:metal ion binding"/>
    <property type="evidence" value="ECO:0007669"/>
    <property type="project" value="UniProtKB-KW"/>
</dbReference>
<evidence type="ECO:0000259" key="14">
    <source>
        <dbReference type="Pfam" id="PF00931"/>
    </source>
</evidence>
<dbReference type="InterPro" id="IPR036388">
    <property type="entry name" value="WH-like_DNA-bd_sf"/>
</dbReference>
<evidence type="ECO:0000313" key="21">
    <source>
        <dbReference type="Proteomes" id="UP000008810"/>
    </source>
</evidence>
<feature type="domain" description="NB-ARC" evidence="14">
    <location>
        <begin position="196"/>
        <end position="350"/>
    </location>
</feature>